<feature type="compositionally biased region" description="Basic and acidic residues" evidence="1">
    <location>
        <begin position="117"/>
        <end position="146"/>
    </location>
</feature>
<comment type="caution">
    <text evidence="2">The sequence shown here is derived from an EMBL/GenBank/DDBJ whole genome shotgun (WGS) entry which is preliminary data.</text>
</comment>
<accession>A0A218XFS8</accession>
<gene>
    <name evidence="2" type="ORF">CDL15_Pgr006597</name>
</gene>
<feature type="region of interest" description="Disordered" evidence="1">
    <location>
        <begin position="116"/>
        <end position="176"/>
    </location>
</feature>
<sequence length="176" mass="19632">MLSCGVRPLVYISGYSLPNQVVTLRQVRSPLHILPKYPTRGSKLSQRVTTEAVAETKKGCLSWSSATSSNRACNQRGASCQHPILARRLSTRGFPIEARGIIHHLTIRGKYASTGHEQWEEEHGLPRRVEESSQKNERTRNPRDSGTDTEALFITESPKHRKVPNIGLQKSPSAPK</sequence>
<name>A0A218XFS8_PUNGR</name>
<dbReference type="AlphaFoldDB" id="A0A218XFS8"/>
<reference evidence="3" key="1">
    <citation type="journal article" date="2017" name="Plant J.">
        <title>The pomegranate (Punica granatum L.) genome and the genomics of punicalagin biosynthesis.</title>
        <authorList>
            <person name="Qin G."/>
            <person name="Xu C."/>
            <person name="Ming R."/>
            <person name="Tang H."/>
            <person name="Guyot R."/>
            <person name="Kramer E.M."/>
            <person name="Hu Y."/>
            <person name="Yi X."/>
            <person name="Qi Y."/>
            <person name="Xu X."/>
            <person name="Gao Z."/>
            <person name="Pan H."/>
            <person name="Jian J."/>
            <person name="Tian Y."/>
            <person name="Yue Z."/>
            <person name="Xu Y."/>
        </authorList>
    </citation>
    <scope>NUCLEOTIDE SEQUENCE [LARGE SCALE GENOMIC DNA]</scope>
    <source>
        <strain evidence="3">cv. Dabenzi</strain>
    </source>
</reference>
<evidence type="ECO:0000256" key="1">
    <source>
        <dbReference type="SAM" id="MobiDB-lite"/>
    </source>
</evidence>
<dbReference type="EMBL" id="MTKT01001823">
    <property type="protein sequence ID" value="OWM83576.1"/>
    <property type="molecule type" value="Genomic_DNA"/>
</dbReference>
<organism evidence="2 3">
    <name type="scientific">Punica granatum</name>
    <name type="common">Pomegranate</name>
    <dbReference type="NCBI Taxonomy" id="22663"/>
    <lineage>
        <taxon>Eukaryota</taxon>
        <taxon>Viridiplantae</taxon>
        <taxon>Streptophyta</taxon>
        <taxon>Embryophyta</taxon>
        <taxon>Tracheophyta</taxon>
        <taxon>Spermatophyta</taxon>
        <taxon>Magnoliopsida</taxon>
        <taxon>eudicotyledons</taxon>
        <taxon>Gunneridae</taxon>
        <taxon>Pentapetalae</taxon>
        <taxon>rosids</taxon>
        <taxon>malvids</taxon>
        <taxon>Myrtales</taxon>
        <taxon>Lythraceae</taxon>
        <taxon>Punica</taxon>
    </lineage>
</organism>
<evidence type="ECO:0000313" key="2">
    <source>
        <dbReference type="EMBL" id="OWM83576.1"/>
    </source>
</evidence>
<proteinExistence type="predicted"/>
<protein>
    <submittedName>
        <fullName evidence="2">Uncharacterized protein</fullName>
    </submittedName>
</protein>
<dbReference type="Proteomes" id="UP000197138">
    <property type="component" value="Unassembled WGS sequence"/>
</dbReference>
<evidence type="ECO:0000313" key="3">
    <source>
        <dbReference type="Proteomes" id="UP000197138"/>
    </source>
</evidence>